<evidence type="ECO:0000256" key="2">
    <source>
        <dbReference type="ARBA" id="ARBA00004141"/>
    </source>
</evidence>
<evidence type="ECO:0000256" key="5">
    <source>
        <dbReference type="ARBA" id="ARBA00022692"/>
    </source>
</evidence>
<comment type="caution">
    <text evidence="13">The sequence shown here is derived from an EMBL/GenBank/DDBJ whole genome shotgun (WGS) entry which is preliminary data.</text>
</comment>
<dbReference type="EMBL" id="JAXIVS010000001">
    <property type="protein sequence ID" value="MDY7225361.1"/>
    <property type="molecule type" value="Genomic_DNA"/>
</dbReference>
<dbReference type="InterPro" id="IPR036034">
    <property type="entry name" value="PDZ_sf"/>
</dbReference>
<keyword evidence="10 11" id="KW-0472">Membrane</keyword>
<feature type="transmembrane region" description="Helical" evidence="11">
    <location>
        <begin position="463"/>
        <end position="481"/>
    </location>
</feature>
<reference evidence="13 14" key="1">
    <citation type="submission" date="2023-12" db="EMBL/GenBank/DDBJ databases">
        <title>the genome sequence of Hyalangium sp. s54d21.</title>
        <authorList>
            <person name="Zhang X."/>
        </authorList>
    </citation>
    <scope>NUCLEOTIDE SEQUENCE [LARGE SCALE GENOMIC DNA]</scope>
    <source>
        <strain evidence="14">s54d21</strain>
    </source>
</reference>
<evidence type="ECO:0000256" key="6">
    <source>
        <dbReference type="ARBA" id="ARBA00022801"/>
    </source>
</evidence>
<accession>A0ABU5GWE4</accession>
<feature type="domain" description="PDZ" evidence="12">
    <location>
        <begin position="289"/>
        <end position="343"/>
    </location>
</feature>
<dbReference type="NCBIfam" id="TIGR00054">
    <property type="entry name" value="RIP metalloprotease RseP"/>
    <property type="match status" value="1"/>
</dbReference>
<evidence type="ECO:0000256" key="10">
    <source>
        <dbReference type="ARBA" id="ARBA00023136"/>
    </source>
</evidence>
<gene>
    <name evidence="13" type="primary">rseP</name>
    <name evidence="13" type="ORF">SYV04_03170</name>
</gene>
<comment type="similarity">
    <text evidence="3">Belongs to the peptidase M50B family.</text>
</comment>
<keyword evidence="14" id="KW-1185">Reference proteome</keyword>
<dbReference type="PANTHER" id="PTHR42837">
    <property type="entry name" value="REGULATOR OF SIGMA-E PROTEASE RSEP"/>
    <property type="match status" value="1"/>
</dbReference>
<dbReference type="SUPFAM" id="SSF50156">
    <property type="entry name" value="PDZ domain-like"/>
    <property type="match status" value="3"/>
</dbReference>
<evidence type="ECO:0000313" key="14">
    <source>
        <dbReference type="Proteomes" id="UP001291309"/>
    </source>
</evidence>
<evidence type="ECO:0000256" key="9">
    <source>
        <dbReference type="ARBA" id="ARBA00023049"/>
    </source>
</evidence>
<dbReference type="InterPro" id="IPR004387">
    <property type="entry name" value="Pept_M50_Zn"/>
</dbReference>
<dbReference type="PROSITE" id="PS50106">
    <property type="entry name" value="PDZ"/>
    <property type="match status" value="3"/>
</dbReference>
<evidence type="ECO:0000256" key="1">
    <source>
        <dbReference type="ARBA" id="ARBA00001947"/>
    </source>
</evidence>
<keyword evidence="7" id="KW-0862">Zinc</keyword>
<feature type="domain" description="PDZ" evidence="12">
    <location>
        <begin position="131"/>
        <end position="157"/>
    </location>
</feature>
<dbReference type="PANTHER" id="PTHR42837:SF2">
    <property type="entry name" value="MEMBRANE METALLOPROTEASE ARASP2, CHLOROPLASTIC-RELATED"/>
    <property type="match status" value="1"/>
</dbReference>
<dbReference type="InterPro" id="IPR041489">
    <property type="entry name" value="PDZ_6"/>
</dbReference>
<evidence type="ECO:0000256" key="7">
    <source>
        <dbReference type="ARBA" id="ARBA00022833"/>
    </source>
</evidence>
<evidence type="ECO:0000313" key="13">
    <source>
        <dbReference type="EMBL" id="MDY7225361.1"/>
    </source>
</evidence>
<feature type="transmembrane region" description="Helical" evidence="11">
    <location>
        <begin position="95"/>
        <end position="118"/>
    </location>
</feature>
<feature type="transmembrane region" description="Helical" evidence="11">
    <location>
        <begin position="515"/>
        <end position="533"/>
    </location>
</feature>
<proteinExistence type="inferred from homology"/>
<dbReference type="CDD" id="cd06163">
    <property type="entry name" value="S2P-M50_PDZ_RseP-like"/>
    <property type="match status" value="1"/>
</dbReference>
<sequence>MFQSLGFFALLLGVLVTVHELGHFLVAKACGVKVLKFSLGFGPKLLSFTKGETEYQLALLPLGGYVKMAGDIPGEELAPEEASRGFLAQPPWKRMAIVIAGPAFNLIFPVIIYFFVFLGDHQAVSTRLGYVMPDSPAAKAGLHPGDVVVAVDGERVRTYEEMRDAFVDRFERPIPITVERDKNQSIIMVTPMKRVESSPIETIERGVMGVEVSSPSPVVGVPPGSAAEQAGLKTFDRILAINGTLVPDEATFYQVLDKHQGALELTVQRSKPVEAGAVTGHVPEVVKLRVEKQADKQGYAALGVETAELYLAAVTPGSPAEKAGLRSGDRLVAFNGKPLGSFSLFAVELTGLAEKPFELTWRGKEGERKEQLAMAQLKVLGEAGETQQLGLGVQGWIAERAPAEKVTVNMGWGEALQQSAKIVPTITKQTVKAIAGLVTRDVPLSSVGGPIMMYQMASRSSELGWDYFLNLMAIISINLGVMNLLPIPILDGFHLVAAGWEAIRRRPIPVRVREVANVIGLAMLVALMLVAMFNDITR</sequence>
<dbReference type="RefSeq" id="WP_321544072.1">
    <property type="nucleotide sequence ID" value="NZ_JAXIVS010000001.1"/>
</dbReference>
<feature type="domain" description="PDZ" evidence="12">
    <location>
        <begin position="197"/>
        <end position="271"/>
    </location>
</feature>
<evidence type="ECO:0000256" key="8">
    <source>
        <dbReference type="ARBA" id="ARBA00022989"/>
    </source>
</evidence>
<dbReference type="Gene3D" id="2.30.42.10">
    <property type="match status" value="3"/>
</dbReference>
<dbReference type="Proteomes" id="UP001291309">
    <property type="component" value="Unassembled WGS sequence"/>
</dbReference>
<evidence type="ECO:0000259" key="12">
    <source>
        <dbReference type="PROSITE" id="PS50106"/>
    </source>
</evidence>
<dbReference type="InterPro" id="IPR008915">
    <property type="entry name" value="Peptidase_M50"/>
</dbReference>
<evidence type="ECO:0000256" key="4">
    <source>
        <dbReference type="ARBA" id="ARBA00022670"/>
    </source>
</evidence>
<comment type="cofactor">
    <cofactor evidence="1">
        <name>Zn(2+)</name>
        <dbReference type="ChEBI" id="CHEBI:29105"/>
    </cofactor>
</comment>
<dbReference type="SMART" id="SM00228">
    <property type="entry name" value="PDZ"/>
    <property type="match status" value="3"/>
</dbReference>
<keyword evidence="4" id="KW-0645">Protease</keyword>
<dbReference type="GO" id="GO:0008237">
    <property type="term" value="F:metallopeptidase activity"/>
    <property type="evidence" value="ECO:0007669"/>
    <property type="project" value="UniProtKB-KW"/>
</dbReference>
<evidence type="ECO:0000256" key="3">
    <source>
        <dbReference type="ARBA" id="ARBA00007931"/>
    </source>
</evidence>
<keyword evidence="9 13" id="KW-0482">Metalloprotease</keyword>
<keyword evidence="5 11" id="KW-0812">Transmembrane</keyword>
<protein>
    <submittedName>
        <fullName evidence="13">RIP metalloprotease RseP</fullName>
    </submittedName>
</protein>
<evidence type="ECO:0000256" key="11">
    <source>
        <dbReference type="SAM" id="Phobius"/>
    </source>
</evidence>
<organism evidence="13 14">
    <name type="scientific">Hyalangium rubrum</name>
    <dbReference type="NCBI Taxonomy" id="3103134"/>
    <lineage>
        <taxon>Bacteria</taxon>
        <taxon>Pseudomonadati</taxon>
        <taxon>Myxococcota</taxon>
        <taxon>Myxococcia</taxon>
        <taxon>Myxococcales</taxon>
        <taxon>Cystobacterineae</taxon>
        <taxon>Archangiaceae</taxon>
        <taxon>Hyalangium</taxon>
    </lineage>
</organism>
<comment type="subcellular location">
    <subcellularLocation>
        <location evidence="2">Membrane</location>
        <topology evidence="2">Multi-pass membrane protein</topology>
    </subcellularLocation>
</comment>
<dbReference type="CDD" id="cd23081">
    <property type="entry name" value="cpPDZ_EcRseP-like"/>
    <property type="match status" value="1"/>
</dbReference>
<dbReference type="Pfam" id="PF17820">
    <property type="entry name" value="PDZ_6"/>
    <property type="match status" value="3"/>
</dbReference>
<keyword evidence="8 11" id="KW-1133">Transmembrane helix</keyword>
<name>A0ABU5GWE4_9BACT</name>
<keyword evidence="6" id="KW-0378">Hydrolase</keyword>
<dbReference type="Pfam" id="PF02163">
    <property type="entry name" value="Peptidase_M50"/>
    <property type="match status" value="1"/>
</dbReference>
<dbReference type="InterPro" id="IPR001478">
    <property type="entry name" value="PDZ"/>
</dbReference>